<dbReference type="OMA" id="YMADVDL"/>
<dbReference type="GeneID" id="20647531"/>
<feature type="domain" description="Bromo" evidence="5">
    <location>
        <begin position="23"/>
        <end position="93"/>
    </location>
</feature>
<keyword evidence="7" id="KW-1185">Reference proteome</keyword>
<dbReference type="InterPro" id="IPR037800">
    <property type="entry name" value="GCN5"/>
</dbReference>
<keyword evidence="2 4" id="KW-0103">Bromodomain</keyword>
<sequence length="110" mass="12529">MGIGTRDKASLKSELSQLLQAVLSHRSAWPFHEPVDTSIVVDYLDFIEDPVDLHLIHNRIDSGAYVSIAAFKADLDKMLDNCTTYNTPDTNYYKAAVDLREFVQQRIQTR</sequence>
<evidence type="ECO:0000256" key="2">
    <source>
        <dbReference type="ARBA" id="ARBA00023117"/>
    </source>
</evidence>
<dbReference type="InParanoid" id="G5A3L6"/>
<dbReference type="Gene3D" id="1.20.920.10">
    <property type="entry name" value="Bromodomain-like"/>
    <property type="match status" value="1"/>
</dbReference>
<evidence type="ECO:0000256" key="4">
    <source>
        <dbReference type="PROSITE-ProRule" id="PRU00035"/>
    </source>
</evidence>
<dbReference type="PROSITE" id="PS00633">
    <property type="entry name" value="BROMODOMAIN_1"/>
    <property type="match status" value="1"/>
</dbReference>
<dbReference type="InterPro" id="IPR036427">
    <property type="entry name" value="Bromodomain-like_sf"/>
</dbReference>
<dbReference type="PROSITE" id="PS50014">
    <property type="entry name" value="BROMODOMAIN_2"/>
    <property type="match status" value="1"/>
</dbReference>
<dbReference type="SUPFAM" id="SSF47370">
    <property type="entry name" value="Bromodomain"/>
    <property type="match status" value="1"/>
</dbReference>
<dbReference type="PANTHER" id="PTHR45750">
    <property type="entry name" value="GH11602P"/>
    <property type="match status" value="1"/>
</dbReference>
<dbReference type="PRINTS" id="PR00503">
    <property type="entry name" value="BROMODOMAIN"/>
</dbReference>
<evidence type="ECO:0000313" key="7">
    <source>
        <dbReference type="Proteomes" id="UP000002640"/>
    </source>
</evidence>
<dbReference type="RefSeq" id="XP_009534250.1">
    <property type="nucleotide sequence ID" value="XM_009535955.1"/>
</dbReference>
<keyword evidence="3" id="KW-0012">Acyltransferase</keyword>
<dbReference type="GO" id="GO:0045944">
    <property type="term" value="P:positive regulation of transcription by RNA polymerase II"/>
    <property type="evidence" value="ECO:0007669"/>
    <property type="project" value="TreeGrafter"/>
</dbReference>
<evidence type="ECO:0000256" key="3">
    <source>
        <dbReference type="ARBA" id="ARBA00023315"/>
    </source>
</evidence>
<dbReference type="GO" id="GO:0000123">
    <property type="term" value="C:histone acetyltransferase complex"/>
    <property type="evidence" value="ECO:0007669"/>
    <property type="project" value="TreeGrafter"/>
</dbReference>
<evidence type="ECO:0000313" key="6">
    <source>
        <dbReference type="EMBL" id="EGZ09389.1"/>
    </source>
</evidence>
<organism evidence="6 7">
    <name type="scientific">Phytophthora sojae (strain P6497)</name>
    <name type="common">Soybean stem and root rot agent</name>
    <name type="synonym">Phytophthora megasperma f. sp. glycines</name>
    <dbReference type="NCBI Taxonomy" id="1094619"/>
    <lineage>
        <taxon>Eukaryota</taxon>
        <taxon>Sar</taxon>
        <taxon>Stramenopiles</taxon>
        <taxon>Oomycota</taxon>
        <taxon>Peronosporomycetes</taxon>
        <taxon>Peronosporales</taxon>
        <taxon>Peronosporaceae</taxon>
        <taxon>Phytophthora</taxon>
    </lineage>
</organism>
<dbReference type="SMR" id="G5A3L6"/>
<dbReference type="Pfam" id="PF00439">
    <property type="entry name" value="Bromodomain"/>
    <property type="match status" value="1"/>
</dbReference>
<evidence type="ECO:0000256" key="1">
    <source>
        <dbReference type="ARBA" id="ARBA00022679"/>
    </source>
</evidence>
<dbReference type="InterPro" id="IPR018359">
    <property type="entry name" value="Bromodomain_CS"/>
</dbReference>
<accession>G5A3L6</accession>
<dbReference type="InterPro" id="IPR001487">
    <property type="entry name" value="Bromodomain"/>
</dbReference>
<reference evidence="6 7" key="1">
    <citation type="journal article" date="2006" name="Science">
        <title>Phytophthora genome sequences uncover evolutionary origins and mechanisms of pathogenesis.</title>
        <authorList>
            <person name="Tyler B.M."/>
            <person name="Tripathy S."/>
            <person name="Zhang X."/>
            <person name="Dehal P."/>
            <person name="Jiang R.H."/>
            <person name="Aerts A."/>
            <person name="Arredondo F.D."/>
            <person name="Baxter L."/>
            <person name="Bensasson D."/>
            <person name="Beynon J.L."/>
            <person name="Chapman J."/>
            <person name="Damasceno C.M."/>
            <person name="Dorrance A.E."/>
            <person name="Dou D."/>
            <person name="Dickerman A.W."/>
            <person name="Dubchak I.L."/>
            <person name="Garbelotto M."/>
            <person name="Gijzen M."/>
            <person name="Gordon S.G."/>
            <person name="Govers F."/>
            <person name="Grunwald N.J."/>
            <person name="Huang W."/>
            <person name="Ivors K.L."/>
            <person name="Jones R.W."/>
            <person name="Kamoun S."/>
            <person name="Krampis K."/>
            <person name="Lamour K.H."/>
            <person name="Lee M.K."/>
            <person name="McDonald W.H."/>
            <person name="Medina M."/>
            <person name="Meijer H.J."/>
            <person name="Nordberg E.K."/>
            <person name="Maclean D.J."/>
            <person name="Ospina-Giraldo M.D."/>
            <person name="Morris P.F."/>
            <person name="Phuntumart V."/>
            <person name="Putnam N.H."/>
            <person name="Rash S."/>
            <person name="Rose J.K."/>
            <person name="Sakihama Y."/>
            <person name="Salamov A.A."/>
            <person name="Savidor A."/>
            <person name="Scheuring C.F."/>
            <person name="Smith B.M."/>
            <person name="Sobral B.W."/>
            <person name="Terry A."/>
            <person name="Torto-Alalibo T.A."/>
            <person name="Win J."/>
            <person name="Xu Z."/>
            <person name="Zhang H."/>
            <person name="Grigoriev I.V."/>
            <person name="Rokhsar D.S."/>
            <person name="Boore J.L."/>
        </authorList>
    </citation>
    <scope>NUCLEOTIDE SEQUENCE [LARGE SCALE GENOMIC DNA]</scope>
    <source>
        <strain evidence="6 7">P6497</strain>
    </source>
</reference>
<name>G5A3L6_PHYSP</name>
<proteinExistence type="predicted"/>
<dbReference type="EMBL" id="JH159159">
    <property type="protein sequence ID" value="EGZ09389.1"/>
    <property type="molecule type" value="Genomic_DNA"/>
</dbReference>
<dbReference type="PANTHER" id="PTHR45750:SF3">
    <property type="entry name" value="HISTONE ACETYLTRANSFERASE"/>
    <property type="match status" value="1"/>
</dbReference>
<dbReference type="GO" id="GO:0010484">
    <property type="term" value="F:histone H3 acetyltransferase activity"/>
    <property type="evidence" value="ECO:0007669"/>
    <property type="project" value="TreeGrafter"/>
</dbReference>
<keyword evidence="1" id="KW-0808">Transferase</keyword>
<evidence type="ECO:0000259" key="5">
    <source>
        <dbReference type="PROSITE" id="PS50014"/>
    </source>
</evidence>
<protein>
    <recommendedName>
        <fullName evidence="5">Bromo domain-containing protein</fullName>
    </recommendedName>
</protein>
<gene>
    <name evidence="6" type="ORF">PHYSODRAFT_338208</name>
</gene>
<dbReference type="AlphaFoldDB" id="G5A3L6"/>
<dbReference type="SMART" id="SM00297">
    <property type="entry name" value="BROMO"/>
    <property type="match status" value="1"/>
</dbReference>
<dbReference type="STRING" id="1094619.G5A3L6"/>
<dbReference type="Proteomes" id="UP000002640">
    <property type="component" value="Unassembled WGS sequence"/>
</dbReference>
<dbReference type="KEGG" id="psoj:PHYSODRAFT_338208"/>